<dbReference type="PANTHER" id="PTHR10176">
    <property type="entry name" value="GLYCOGEN SYNTHASE"/>
    <property type="match status" value="1"/>
</dbReference>
<dbReference type="AlphaFoldDB" id="A0A0K0D402"/>
<comment type="function">
    <text evidence="7">Transfers the glycosyl residue from UDP-Glc to the non-reducing end of alpha-1,4-glucan.</text>
</comment>
<keyword evidence="8" id="KW-1185">Reference proteome</keyword>
<dbReference type="Gene3D" id="3.40.50.2000">
    <property type="entry name" value="Glycogen Phosphorylase B"/>
    <property type="match status" value="1"/>
</dbReference>
<dbReference type="STRING" id="6313.A0A0K0D402"/>
<evidence type="ECO:0000313" key="8">
    <source>
        <dbReference type="Proteomes" id="UP000035642"/>
    </source>
</evidence>
<dbReference type="InterPro" id="IPR008631">
    <property type="entry name" value="Glycogen_synth"/>
</dbReference>
<evidence type="ECO:0000256" key="5">
    <source>
        <dbReference type="ARBA" id="ARBA00023056"/>
    </source>
</evidence>
<keyword evidence="4 7" id="KW-0808">Transferase</keyword>
<protein>
    <recommendedName>
        <fullName evidence="7">Glycogen [starch] synthase</fullName>
        <ecNumber evidence="7">2.4.1.11</ecNumber>
    </recommendedName>
</protein>
<keyword evidence="3 7" id="KW-0328">Glycosyltransferase</keyword>
<dbReference type="EC" id="2.4.1.11" evidence="7"/>
<dbReference type="UniPathway" id="UPA00164"/>
<dbReference type="WBParaSite" id="ACAC_0000479701-mRNA-1">
    <property type="protein sequence ID" value="ACAC_0000479701-mRNA-1"/>
    <property type="gene ID" value="ACAC_0000479701"/>
</dbReference>
<dbReference type="GO" id="GO:0005978">
    <property type="term" value="P:glycogen biosynthetic process"/>
    <property type="evidence" value="ECO:0007669"/>
    <property type="project" value="UniProtKB-UniPathway"/>
</dbReference>
<evidence type="ECO:0000256" key="1">
    <source>
        <dbReference type="ARBA" id="ARBA00004964"/>
    </source>
</evidence>
<comment type="pathway">
    <text evidence="1 7">Glycan biosynthesis; glycogen biosynthesis.</text>
</comment>
<evidence type="ECO:0000256" key="3">
    <source>
        <dbReference type="ARBA" id="ARBA00022676"/>
    </source>
</evidence>
<dbReference type="PANTHER" id="PTHR10176:SF3">
    <property type="entry name" value="GLYCOGEN [STARCH] SYNTHASE"/>
    <property type="match status" value="1"/>
</dbReference>
<evidence type="ECO:0000256" key="7">
    <source>
        <dbReference type="RuleBase" id="RU363104"/>
    </source>
</evidence>
<accession>A0A0K0D402</accession>
<evidence type="ECO:0000256" key="6">
    <source>
        <dbReference type="ARBA" id="ARBA00047345"/>
    </source>
</evidence>
<keyword evidence="5 7" id="KW-0320">Glycogen biosynthesis</keyword>
<organism evidence="8 9">
    <name type="scientific">Angiostrongylus cantonensis</name>
    <name type="common">Rat lungworm</name>
    <dbReference type="NCBI Taxonomy" id="6313"/>
    <lineage>
        <taxon>Eukaryota</taxon>
        <taxon>Metazoa</taxon>
        <taxon>Ecdysozoa</taxon>
        <taxon>Nematoda</taxon>
        <taxon>Chromadorea</taxon>
        <taxon>Rhabditida</taxon>
        <taxon>Rhabditina</taxon>
        <taxon>Rhabditomorpha</taxon>
        <taxon>Strongyloidea</taxon>
        <taxon>Metastrongylidae</taxon>
        <taxon>Angiostrongylus</taxon>
    </lineage>
</organism>
<proteinExistence type="inferred from homology"/>
<reference evidence="8" key="1">
    <citation type="submission" date="2012-09" db="EMBL/GenBank/DDBJ databases">
        <authorList>
            <person name="Martin A.A."/>
        </authorList>
    </citation>
    <scope>NUCLEOTIDE SEQUENCE</scope>
</reference>
<dbReference type="GO" id="GO:0004373">
    <property type="term" value="F:alpha-1,4-glucan glucosyltransferase (UDP-glucose donor) activity"/>
    <property type="evidence" value="ECO:0007669"/>
    <property type="project" value="UniProtKB-EC"/>
</dbReference>
<evidence type="ECO:0000256" key="2">
    <source>
        <dbReference type="ARBA" id="ARBA00010686"/>
    </source>
</evidence>
<dbReference type="Pfam" id="PF05693">
    <property type="entry name" value="Glycogen_syn"/>
    <property type="match status" value="1"/>
</dbReference>
<dbReference type="GO" id="GO:0005737">
    <property type="term" value="C:cytoplasm"/>
    <property type="evidence" value="ECO:0007669"/>
    <property type="project" value="TreeGrafter"/>
</dbReference>
<comment type="catalytic activity">
    <reaction evidence="6">
        <text>[(1-&gt;4)-alpha-D-glucosyl](n) + UDP-alpha-D-glucose = [(1-&gt;4)-alpha-D-glucosyl](n+1) + UDP + H(+)</text>
        <dbReference type="Rhea" id="RHEA:18549"/>
        <dbReference type="Rhea" id="RHEA-COMP:9584"/>
        <dbReference type="Rhea" id="RHEA-COMP:9587"/>
        <dbReference type="ChEBI" id="CHEBI:15378"/>
        <dbReference type="ChEBI" id="CHEBI:15444"/>
        <dbReference type="ChEBI" id="CHEBI:58223"/>
        <dbReference type="ChEBI" id="CHEBI:58885"/>
        <dbReference type="EC" id="2.4.1.11"/>
    </reaction>
    <physiologicalReaction direction="left-to-right" evidence="6">
        <dbReference type="Rhea" id="RHEA:18550"/>
    </physiologicalReaction>
</comment>
<name>A0A0K0D402_ANGCA</name>
<dbReference type="Proteomes" id="UP000035642">
    <property type="component" value="Unassembled WGS sequence"/>
</dbReference>
<reference evidence="9" key="2">
    <citation type="submission" date="2017-02" db="UniProtKB">
        <authorList>
            <consortium name="WormBaseParasite"/>
        </authorList>
    </citation>
    <scope>IDENTIFICATION</scope>
</reference>
<comment type="similarity">
    <text evidence="2 7">Belongs to the glycosyltransferase 3 family.</text>
</comment>
<evidence type="ECO:0000313" key="9">
    <source>
        <dbReference type="WBParaSite" id="ACAC_0000479701-mRNA-1"/>
    </source>
</evidence>
<evidence type="ECO:0000256" key="4">
    <source>
        <dbReference type="ARBA" id="ARBA00022679"/>
    </source>
</evidence>
<sequence>MFGPMKNDKWRLEVEKIEPENRTIRTAIKKMRQSGFECMYGRWLIDGYPKVILFDLGSGSTRMNEWKQELFDRCKIGIPHEDIESNDAVIFGFMVAVFLKSFRESITDYHPLVVAHFHEWQAGMLLSEGVSSYTHLLNIGFG</sequence>